<dbReference type="AlphaFoldDB" id="A0A8C8BJZ3"/>
<reference evidence="1" key="1">
    <citation type="submission" date="2025-08" db="UniProtKB">
        <authorList>
            <consortium name="Ensembl"/>
        </authorList>
    </citation>
    <scope>IDENTIFICATION</scope>
</reference>
<dbReference type="Ensembl" id="ENSOSUT00000020965.1">
    <property type="protein sequence ID" value="ENSOSUP00000020318.1"/>
    <property type="gene ID" value="ENSOSUG00000014222.1"/>
</dbReference>
<protein>
    <submittedName>
        <fullName evidence="1">Uncharacterized protein</fullName>
    </submittedName>
</protein>
<name>A0A8C8BJZ3_9STRI</name>
<reference evidence="1" key="2">
    <citation type="submission" date="2025-09" db="UniProtKB">
        <authorList>
            <consortium name="Ensembl"/>
        </authorList>
    </citation>
    <scope>IDENTIFICATION</scope>
</reference>
<evidence type="ECO:0000313" key="2">
    <source>
        <dbReference type="Proteomes" id="UP000694552"/>
    </source>
</evidence>
<evidence type="ECO:0000313" key="1">
    <source>
        <dbReference type="Ensembl" id="ENSOSUP00000020318.1"/>
    </source>
</evidence>
<keyword evidence="2" id="KW-1185">Reference proteome</keyword>
<proteinExistence type="predicted"/>
<organism evidence="1 2">
    <name type="scientific">Otus sunia</name>
    <name type="common">Oriental scops-owl</name>
    <dbReference type="NCBI Taxonomy" id="257818"/>
    <lineage>
        <taxon>Eukaryota</taxon>
        <taxon>Metazoa</taxon>
        <taxon>Chordata</taxon>
        <taxon>Craniata</taxon>
        <taxon>Vertebrata</taxon>
        <taxon>Euteleostomi</taxon>
        <taxon>Archelosauria</taxon>
        <taxon>Archosauria</taxon>
        <taxon>Dinosauria</taxon>
        <taxon>Saurischia</taxon>
        <taxon>Theropoda</taxon>
        <taxon>Coelurosauria</taxon>
        <taxon>Aves</taxon>
        <taxon>Neognathae</taxon>
        <taxon>Neoaves</taxon>
        <taxon>Telluraves</taxon>
        <taxon>Strigiformes</taxon>
        <taxon>Strigidae</taxon>
        <taxon>Otus</taxon>
    </lineage>
</organism>
<sequence length="86" mass="9833">TWNEKGSFSRWNQGVCSPELCPPCSGSSLNYSFPLRLQRANLHLAVMADYKLYPKLLHLHSAVVGKGWDLGQETLQLYWLDRCFSC</sequence>
<dbReference type="Proteomes" id="UP000694552">
    <property type="component" value="Unplaced"/>
</dbReference>
<accession>A0A8C8BJZ3</accession>